<feature type="domain" description="FAD-binding PCMH-type" evidence="2">
    <location>
        <begin position="1"/>
        <end position="177"/>
    </location>
</feature>
<dbReference type="NCBIfam" id="NF043083">
    <property type="entry name" value="XdhB_XDHase"/>
    <property type="match status" value="1"/>
</dbReference>
<organism evidence="3 4">
    <name type="scientific">Granulimonas faecalis</name>
    <dbReference type="NCBI Taxonomy" id="2894155"/>
    <lineage>
        <taxon>Bacteria</taxon>
        <taxon>Bacillati</taxon>
        <taxon>Actinomycetota</taxon>
        <taxon>Coriobacteriia</taxon>
        <taxon>Coriobacteriales</taxon>
        <taxon>Kribbibacteriaceae</taxon>
        <taxon>Granulimonas</taxon>
    </lineage>
</organism>
<dbReference type="SUPFAM" id="SSF56176">
    <property type="entry name" value="FAD-binding/transporter-associated domain-like"/>
    <property type="match status" value="1"/>
</dbReference>
<evidence type="ECO:0000313" key="4">
    <source>
        <dbReference type="Proteomes" id="UP001055025"/>
    </source>
</evidence>
<dbReference type="Gene3D" id="3.30.43.10">
    <property type="entry name" value="Uridine Diphospho-n-acetylenolpyruvylglucosamine Reductase, domain 2"/>
    <property type="match status" value="1"/>
</dbReference>
<dbReference type="InterPro" id="IPR050031">
    <property type="entry name" value="XdhB_XDHase"/>
</dbReference>
<dbReference type="SMART" id="SM01092">
    <property type="entry name" value="CO_deh_flav_C"/>
    <property type="match status" value="1"/>
</dbReference>
<comment type="caution">
    <text evidence="3">The sequence shown here is derived from an EMBL/GenBank/DDBJ whole genome shotgun (WGS) entry which is preliminary data.</text>
</comment>
<accession>A0AAV5B0W7</accession>
<reference evidence="3" key="1">
    <citation type="journal article" date="2022" name="Int. J. Syst. Evol. Microbiol.">
        <title>Granulimonas faecalis gen. nov., sp. nov., and Leptogranulimonas caecicola gen. nov., sp. nov., novel lactate-producing Atopobiaceae bacteria isolated from mouse intestines, and an emended description of the family Atopobiaceae.</title>
        <authorList>
            <person name="Morinaga K."/>
            <person name="Kusada H."/>
            <person name="Sakamoto S."/>
            <person name="Murakami T."/>
            <person name="Toyoda A."/>
            <person name="Mori H."/>
            <person name="Meng X.Y."/>
            <person name="Takashino M."/>
            <person name="Murotomi K."/>
            <person name="Tamaki H."/>
        </authorList>
    </citation>
    <scope>NUCLEOTIDE SEQUENCE</scope>
    <source>
        <strain evidence="3">OPF53</strain>
    </source>
</reference>
<dbReference type="NCBIfam" id="NF007427">
    <property type="entry name" value="PRK09971.1"/>
    <property type="match status" value="1"/>
</dbReference>
<dbReference type="PANTHER" id="PTHR42659">
    <property type="entry name" value="XANTHINE DEHYDROGENASE SUBUNIT C-RELATED"/>
    <property type="match status" value="1"/>
</dbReference>
<keyword evidence="4" id="KW-1185">Reference proteome</keyword>
<dbReference type="GO" id="GO:0002197">
    <property type="term" value="C:xanthine dehydrogenase complex"/>
    <property type="evidence" value="ECO:0007669"/>
    <property type="project" value="InterPro"/>
</dbReference>
<sequence>MYDITYFHEATSVQDAVRHLTEHPEAKVIAGGTDVLVQIREGRFGPTELVSIHELKDELWGVTLTDDETICIGPITWFQAVNRDPICQERIPVLCDACDTPGGPQLRVSGTIGGNVANGITSADTASTLFALGARMVLEGPDGQRVVPIEEWYAGPGKTVREQNELLVSIQIPRDHYEGFTGDYIKYGKRNALEIATMGCCCLVKLAADHETIEDVRFAYGVAGPNPCRSKAAEDAARGKTVAEAAAVVGDAALEDLHPRDSWRASKDFRMQLIKEMTRRALVNAANKGGSSASWK</sequence>
<dbReference type="Proteomes" id="UP001055025">
    <property type="component" value="Unassembled WGS sequence"/>
</dbReference>
<dbReference type="SUPFAM" id="SSF55447">
    <property type="entry name" value="CO dehydrogenase flavoprotein C-terminal domain-like"/>
    <property type="match status" value="1"/>
</dbReference>
<dbReference type="AlphaFoldDB" id="A0AAV5B0W7"/>
<dbReference type="PROSITE" id="PS51387">
    <property type="entry name" value="FAD_PCMH"/>
    <property type="match status" value="1"/>
</dbReference>
<evidence type="ECO:0000259" key="2">
    <source>
        <dbReference type="PROSITE" id="PS51387"/>
    </source>
</evidence>
<dbReference type="Gene3D" id="3.30.390.50">
    <property type="entry name" value="CO dehydrogenase flavoprotein, C-terminal domain"/>
    <property type="match status" value="1"/>
</dbReference>
<dbReference type="InterPro" id="IPR051312">
    <property type="entry name" value="Diverse_Substr_Oxidored"/>
</dbReference>
<gene>
    <name evidence="3" type="ORF">ATOP_05670</name>
</gene>
<dbReference type="PANTHER" id="PTHR42659:SF9">
    <property type="entry name" value="XANTHINE DEHYDROGENASE FAD-BINDING SUBUNIT XDHB-RELATED"/>
    <property type="match status" value="1"/>
</dbReference>
<name>A0AAV5B0W7_9ACTN</name>
<evidence type="ECO:0000256" key="1">
    <source>
        <dbReference type="ARBA" id="ARBA00023002"/>
    </source>
</evidence>
<dbReference type="Gene3D" id="3.30.465.10">
    <property type="match status" value="1"/>
</dbReference>
<dbReference type="InterPro" id="IPR016167">
    <property type="entry name" value="FAD-bd_PCMH_sub1"/>
</dbReference>
<dbReference type="Pfam" id="PF00941">
    <property type="entry name" value="FAD_binding_5"/>
    <property type="match status" value="1"/>
</dbReference>
<protein>
    <submittedName>
        <fullName evidence="3">Xanthine dehydrogenase FAD-binding subunit XdhB</fullName>
    </submittedName>
</protein>
<dbReference type="InterPro" id="IPR002346">
    <property type="entry name" value="Mopterin_DH_FAD-bd"/>
</dbReference>
<dbReference type="InterPro" id="IPR016166">
    <property type="entry name" value="FAD-bd_PCMH"/>
</dbReference>
<dbReference type="InterPro" id="IPR016169">
    <property type="entry name" value="FAD-bd_PCMH_sub2"/>
</dbReference>
<dbReference type="InterPro" id="IPR005107">
    <property type="entry name" value="CO_DH_flav_C"/>
</dbReference>
<dbReference type="InterPro" id="IPR036683">
    <property type="entry name" value="CO_DH_flav_C_dom_sf"/>
</dbReference>
<dbReference type="RefSeq" id="WP_135978666.1">
    <property type="nucleotide sequence ID" value="NZ_BQKC01000001.1"/>
</dbReference>
<evidence type="ECO:0000313" key="3">
    <source>
        <dbReference type="EMBL" id="GJM54912.1"/>
    </source>
</evidence>
<keyword evidence="1" id="KW-0560">Oxidoreductase</keyword>
<dbReference type="Pfam" id="PF03450">
    <property type="entry name" value="CO_deh_flav_C"/>
    <property type="match status" value="1"/>
</dbReference>
<dbReference type="EMBL" id="BQKC01000001">
    <property type="protein sequence ID" value="GJM54912.1"/>
    <property type="molecule type" value="Genomic_DNA"/>
</dbReference>
<dbReference type="GO" id="GO:0071949">
    <property type="term" value="F:FAD binding"/>
    <property type="evidence" value="ECO:0007669"/>
    <property type="project" value="InterPro"/>
</dbReference>
<proteinExistence type="predicted"/>
<dbReference type="InterPro" id="IPR036318">
    <property type="entry name" value="FAD-bd_PCMH-like_sf"/>
</dbReference>
<dbReference type="GO" id="GO:0004854">
    <property type="term" value="F:xanthine dehydrogenase activity"/>
    <property type="evidence" value="ECO:0007669"/>
    <property type="project" value="InterPro"/>
</dbReference>